<dbReference type="EMBL" id="JWIN03000018">
    <property type="protein sequence ID" value="KAB1263625.1"/>
    <property type="molecule type" value="Genomic_DNA"/>
</dbReference>
<dbReference type="CDD" id="cd00063">
    <property type="entry name" value="FN3"/>
    <property type="match status" value="1"/>
</dbReference>
<evidence type="ECO:0000256" key="9">
    <source>
        <dbReference type="ARBA" id="ARBA00023157"/>
    </source>
</evidence>
<evidence type="ECO:0000313" key="16">
    <source>
        <dbReference type="EMBL" id="KAB1263625.1"/>
    </source>
</evidence>
<evidence type="ECO:0000313" key="17">
    <source>
        <dbReference type="Proteomes" id="UP000299084"/>
    </source>
</evidence>
<reference evidence="16 17" key="1">
    <citation type="journal article" date="2019" name="Mol. Ecol. Resour.">
        <title>Improving Illumina assemblies with Hi-C and long reads: an example with the North African dromedary.</title>
        <authorList>
            <person name="Elbers J.P."/>
            <person name="Rogers M.F."/>
            <person name="Perelman P.L."/>
            <person name="Proskuryakova A.A."/>
            <person name="Serdyukova N.A."/>
            <person name="Johnson W.E."/>
            <person name="Horin P."/>
            <person name="Corander J."/>
            <person name="Murphy D."/>
            <person name="Burger P.A."/>
        </authorList>
    </citation>
    <scope>NUCLEOTIDE SEQUENCE [LARGE SCALE GENOMIC DNA]</scope>
    <source>
        <strain evidence="16">Drom800</strain>
        <tissue evidence="16">Blood</tissue>
    </source>
</reference>
<evidence type="ECO:0000256" key="10">
    <source>
        <dbReference type="ARBA" id="ARBA00023170"/>
    </source>
</evidence>
<evidence type="ECO:0000259" key="15">
    <source>
        <dbReference type="PROSITE" id="PS50853"/>
    </source>
</evidence>
<feature type="domain" description="Fibronectin type-III" evidence="15">
    <location>
        <begin position="131"/>
        <end position="229"/>
    </location>
</feature>
<keyword evidence="7 13" id="KW-1133">Transmembrane helix</keyword>
<evidence type="ECO:0000256" key="4">
    <source>
        <dbReference type="ARBA" id="ARBA00022553"/>
    </source>
</evidence>
<comment type="similarity">
    <text evidence="2">Belongs to the type I cytokine receptor family. Type 4 subfamily.</text>
</comment>
<keyword evidence="9" id="KW-1015">Disulfide bond</keyword>
<keyword evidence="11" id="KW-0325">Glycoprotein</keyword>
<keyword evidence="4" id="KW-0597">Phosphoprotein</keyword>
<evidence type="ECO:0000256" key="6">
    <source>
        <dbReference type="ARBA" id="ARBA00022729"/>
    </source>
</evidence>
<keyword evidence="5 13" id="KW-0812">Transmembrane</keyword>
<sequence length="329" mass="36979">MPLLMLVLATVHSIVTSGFICSEGSRVSPGSVKTRQEPTCLTDYISTSTCEWEMAGPTNCSTELRLTYQLNFIFSENYTCVPENRDSTVCTCDMLMDNVVSVDIYQLDLWAGKQLLWTASFKPSEHVKPRAPGNLTVHANVSHTWLLTWSNPYPPESHLNSEITYLVNVSNENDPKDFKIYNVTYLGPTLRIAASTLKSGASYSARVKAWAQSYNSSWSEWSPSATWLNYYQEPLEQRLPLGVSISCVIILAICLSCYFSIIKIKKEWWDQIPNPAHSPLVAIVIQDSQVGEQAGEDASDCVYQEVSLWGKRSRVQEAAKCPYVYKLRS</sequence>
<keyword evidence="17" id="KW-1185">Reference proteome</keyword>
<evidence type="ECO:0000256" key="14">
    <source>
        <dbReference type="SAM" id="SignalP"/>
    </source>
</evidence>
<feature type="transmembrane region" description="Helical" evidence="13">
    <location>
        <begin position="239"/>
        <end position="261"/>
    </location>
</feature>
<evidence type="ECO:0000256" key="12">
    <source>
        <dbReference type="ARBA" id="ARBA00025115"/>
    </source>
</evidence>
<comment type="function">
    <text evidence="12">Receptor for both interleukin 4 and interleukin 13. Couples to the JAK1/2/3-STAT6 pathway. The IL4 response is involved in promoting Th2 differentiation. The IL4/IL13 responses are involved in regulating IgE production and, chemokine and mucus production at sites of allergic inflammation. In certain cell types, can signal through activation of insulin receptor substrates, IRS1/IRS2.</text>
</comment>
<dbReference type="Gene3D" id="2.60.40.10">
    <property type="entry name" value="Immunoglobulins"/>
    <property type="match status" value="2"/>
</dbReference>
<dbReference type="PROSITE" id="PS50853">
    <property type="entry name" value="FN3"/>
    <property type="match status" value="1"/>
</dbReference>
<evidence type="ECO:0000256" key="13">
    <source>
        <dbReference type="SAM" id="Phobius"/>
    </source>
</evidence>
<dbReference type="SUPFAM" id="SSF49265">
    <property type="entry name" value="Fibronectin type III"/>
    <property type="match status" value="2"/>
</dbReference>
<dbReference type="GO" id="GO:0009897">
    <property type="term" value="C:external side of plasma membrane"/>
    <property type="evidence" value="ECO:0007669"/>
    <property type="project" value="TreeGrafter"/>
</dbReference>
<feature type="chain" id="PRO_5024462810" description="Interleukin-4 receptor subunit alpha" evidence="14">
    <location>
        <begin position="18"/>
        <end position="329"/>
    </location>
</feature>
<protein>
    <recommendedName>
        <fullName evidence="3">Interleukin-4 receptor subunit alpha</fullName>
    </recommendedName>
</protein>
<dbReference type="PANTHER" id="PTHR23037">
    <property type="entry name" value="CYTOKINE RECEPTOR"/>
    <property type="match status" value="1"/>
</dbReference>
<keyword evidence="6 14" id="KW-0732">Signal</keyword>
<dbReference type="GO" id="GO:0004896">
    <property type="term" value="F:cytokine receptor activity"/>
    <property type="evidence" value="ECO:0007669"/>
    <property type="project" value="InterPro"/>
</dbReference>
<dbReference type="PANTHER" id="PTHR23037:SF32">
    <property type="entry name" value="INTERLEUKIN-4 RECEPTOR SUBUNIT ALPHA"/>
    <property type="match status" value="1"/>
</dbReference>
<dbReference type="InterPro" id="IPR003531">
    <property type="entry name" value="Hempt_rcpt_S_F1_CS"/>
</dbReference>
<evidence type="ECO:0000256" key="3">
    <source>
        <dbReference type="ARBA" id="ARBA00018975"/>
    </source>
</evidence>
<comment type="subcellular location">
    <subcellularLocation>
        <location evidence="1">Membrane</location>
        <topology evidence="1">Single-pass type I membrane protein</topology>
    </subcellularLocation>
</comment>
<keyword evidence="8 13" id="KW-0472">Membrane</keyword>
<feature type="signal peptide" evidence="14">
    <location>
        <begin position="1"/>
        <end position="17"/>
    </location>
</feature>
<evidence type="ECO:0000256" key="11">
    <source>
        <dbReference type="ARBA" id="ARBA00023180"/>
    </source>
</evidence>
<organism evidence="16 17">
    <name type="scientific">Camelus dromedarius</name>
    <name type="common">Dromedary</name>
    <name type="synonym">Arabian camel</name>
    <dbReference type="NCBI Taxonomy" id="9838"/>
    <lineage>
        <taxon>Eukaryota</taxon>
        <taxon>Metazoa</taxon>
        <taxon>Chordata</taxon>
        <taxon>Craniata</taxon>
        <taxon>Vertebrata</taxon>
        <taxon>Euteleostomi</taxon>
        <taxon>Mammalia</taxon>
        <taxon>Eutheria</taxon>
        <taxon>Laurasiatheria</taxon>
        <taxon>Artiodactyla</taxon>
        <taxon>Tylopoda</taxon>
        <taxon>Camelidae</taxon>
        <taxon>Camelus</taxon>
    </lineage>
</organism>
<accession>A0A5N4CXR0</accession>
<dbReference type="GO" id="GO:0002532">
    <property type="term" value="P:production of molecular mediator involved in inflammatory response"/>
    <property type="evidence" value="ECO:0007669"/>
    <property type="project" value="InterPro"/>
</dbReference>
<proteinExistence type="inferred from homology"/>
<dbReference type="InterPro" id="IPR003961">
    <property type="entry name" value="FN3_dom"/>
</dbReference>
<dbReference type="InterPro" id="IPR013783">
    <property type="entry name" value="Ig-like_fold"/>
</dbReference>
<dbReference type="Pfam" id="PF09238">
    <property type="entry name" value="IL4Ra_N"/>
    <property type="match status" value="1"/>
</dbReference>
<evidence type="ECO:0000256" key="1">
    <source>
        <dbReference type="ARBA" id="ARBA00004479"/>
    </source>
</evidence>
<keyword evidence="10 16" id="KW-0675">Receptor</keyword>
<evidence type="ECO:0000256" key="2">
    <source>
        <dbReference type="ARBA" id="ARBA00008280"/>
    </source>
</evidence>
<comment type="caution">
    <text evidence="16">The sequence shown here is derived from an EMBL/GenBank/DDBJ whole genome shotgun (WGS) entry which is preliminary data.</text>
</comment>
<evidence type="ECO:0000256" key="7">
    <source>
        <dbReference type="ARBA" id="ARBA00022989"/>
    </source>
</evidence>
<evidence type="ECO:0000256" key="8">
    <source>
        <dbReference type="ARBA" id="ARBA00023136"/>
    </source>
</evidence>
<evidence type="ECO:0000256" key="5">
    <source>
        <dbReference type="ARBA" id="ARBA00022692"/>
    </source>
</evidence>
<gene>
    <name evidence="16" type="ORF">Cadr_000023935</name>
</gene>
<dbReference type="AlphaFoldDB" id="A0A5N4CXR0"/>
<dbReference type="InterPro" id="IPR036116">
    <property type="entry name" value="FN3_sf"/>
</dbReference>
<name>A0A5N4CXR0_CAMDR</name>
<dbReference type="InterPro" id="IPR015319">
    <property type="entry name" value="IL-4_rcpt-alpha_N"/>
</dbReference>
<dbReference type="PROSITE" id="PS01355">
    <property type="entry name" value="HEMATOPO_REC_S_F1"/>
    <property type="match status" value="1"/>
</dbReference>
<dbReference type="Proteomes" id="UP000299084">
    <property type="component" value="Unassembled WGS sequence"/>
</dbReference>